<keyword evidence="5" id="KW-1185">Reference proteome</keyword>
<dbReference type="OrthoDB" id="5431326at2"/>
<feature type="domain" description="Superoxide dismutase copper/zinc binding" evidence="3">
    <location>
        <begin position="45"/>
        <end position="169"/>
    </location>
</feature>
<gene>
    <name evidence="4" type="ORF">EKE94_09275</name>
</gene>
<dbReference type="InterPro" id="IPR024134">
    <property type="entry name" value="SOD_Cu/Zn_/chaperone"/>
</dbReference>
<dbReference type="InterPro" id="IPR001424">
    <property type="entry name" value="SOD_Cu_Zn_dom"/>
</dbReference>
<dbReference type="GO" id="GO:0005507">
    <property type="term" value="F:copper ion binding"/>
    <property type="evidence" value="ECO:0007669"/>
    <property type="project" value="InterPro"/>
</dbReference>
<evidence type="ECO:0000313" key="4">
    <source>
        <dbReference type="EMBL" id="RVV97687.1"/>
    </source>
</evidence>
<dbReference type="SUPFAM" id="SSF49329">
    <property type="entry name" value="Cu,Zn superoxide dismutase-like"/>
    <property type="match status" value="1"/>
</dbReference>
<name>A0A438AGJ1_9RHOB</name>
<dbReference type="PANTHER" id="PTHR10003">
    <property type="entry name" value="SUPEROXIDE DISMUTASE CU-ZN -RELATED"/>
    <property type="match status" value="1"/>
</dbReference>
<sequence>MTIRTTLAGLALAPALALPLALPAAAQDMNTATAALMNTEGEEIGTATLEETASGLTHVTIEAEGISEGIHGVHIHETGDCGDGDFSAAGGHLAGDMEHGLVEGGPHPGDLPNAHVQSDGVLAMEAFKSDLDWDMLMDDDGAAFVIHAGADDYESQPSGDAGDRVACGVFEAG</sequence>
<comment type="similarity">
    <text evidence="1">Belongs to the Cu-Zn superoxide dismutase family.</text>
</comment>
<evidence type="ECO:0000313" key="5">
    <source>
        <dbReference type="Proteomes" id="UP000285908"/>
    </source>
</evidence>
<feature type="signal peptide" evidence="2">
    <location>
        <begin position="1"/>
        <end position="26"/>
    </location>
</feature>
<evidence type="ECO:0000256" key="1">
    <source>
        <dbReference type="ARBA" id="ARBA00010457"/>
    </source>
</evidence>
<proteinExistence type="inferred from homology"/>
<feature type="chain" id="PRO_5019463383" evidence="2">
    <location>
        <begin position="27"/>
        <end position="173"/>
    </location>
</feature>
<protein>
    <submittedName>
        <fullName evidence="4">Superoxide dismutase family protein</fullName>
    </submittedName>
</protein>
<dbReference type="Proteomes" id="UP000285908">
    <property type="component" value="Unassembled WGS sequence"/>
</dbReference>
<evidence type="ECO:0000256" key="2">
    <source>
        <dbReference type="SAM" id="SignalP"/>
    </source>
</evidence>
<dbReference type="EMBL" id="RQXX01000003">
    <property type="protein sequence ID" value="RVV97687.1"/>
    <property type="molecule type" value="Genomic_DNA"/>
</dbReference>
<accession>A0A438AGJ1</accession>
<dbReference type="RefSeq" id="WP_127906352.1">
    <property type="nucleotide sequence ID" value="NZ_RQXX01000003.1"/>
</dbReference>
<dbReference type="GO" id="GO:0006801">
    <property type="term" value="P:superoxide metabolic process"/>
    <property type="evidence" value="ECO:0007669"/>
    <property type="project" value="InterPro"/>
</dbReference>
<dbReference type="AlphaFoldDB" id="A0A438AGJ1"/>
<reference evidence="4 5" key="1">
    <citation type="submission" date="2018-11" db="EMBL/GenBank/DDBJ databases">
        <title>Mesobaculum littorinae gen. nov., sp. nov., isolated from Littorina scabra that represents a novel genus of the order Rhodobacteraceae.</title>
        <authorList>
            <person name="Li F."/>
        </authorList>
    </citation>
    <scope>NUCLEOTIDE SEQUENCE [LARGE SCALE GENOMIC DNA]</scope>
    <source>
        <strain evidence="4 5">M0103</strain>
    </source>
</reference>
<dbReference type="InterPro" id="IPR036423">
    <property type="entry name" value="SOD-like_Cu/Zn_dom_sf"/>
</dbReference>
<keyword evidence="2" id="KW-0732">Signal</keyword>
<comment type="caution">
    <text evidence="4">The sequence shown here is derived from an EMBL/GenBank/DDBJ whole genome shotgun (WGS) entry which is preliminary data.</text>
</comment>
<dbReference type="Gene3D" id="2.60.40.200">
    <property type="entry name" value="Superoxide dismutase, copper/zinc binding domain"/>
    <property type="match status" value="1"/>
</dbReference>
<organism evidence="4 5">
    <name type="scientific">Mesobaculum littorinae</name>
    <dbReference type="NCBI Taxonomy" id="2486419"/>
    <lineage>
        <taxon>Bacteria</taxon>
        <taxon>Pseudomonadati</taxon>
        <taxon>Pseudomonadota</taxon>
        <taxon>Alphaproteobacteria</taxon>
        <taxon>Rhodobacterales</taxon>
        <taxon>Roseobacteraceae</taxon>
        <taxon>Mesobaculum</taxon>
    </lineage>
</organism>
<dbReference type="Pfam" id="PF00080">
    <property type="entry name" value="Sod_Cu"/>
    <property type="match status" value="1"/>
</dbReference>
<evidence type="ECO:0000259" key="3">
    <source>
        <dbReference type="Pfam" id="PF00080"/>
    </source>
</evidence>